<evidence type="ECO:0000259" key="5">
    <source>
        <dbReference type="PROSITE" id="PS51443"/>
    </source>
</evidence>
<evidence type="ECO:0000313" key="6">
    <source>
        <dbReference type="EMBL" id="AET85547.1"/>
    </source>
</evidence>
<dbReference type="InterPro" id="IPR038765">
    <property type="entry name" value="Papain-like_cys_pep_sf"/>
</dbReference>
<keyword evidence="2" id="KW-0104">Cadmium</keyword>
<accession>K7NFG2</accession>
<protein>
    <recommendedName>
        <fullName evidence="1">glutathione gamma-glutamylcysteinyltransferase</fullName>
        <ecNumber evidence="1">2.3.2.15</ecNumber>
    </recommendedName>
</protein>
<dbReference type="InterPro" id="IPR038156">
    <property type="entry name" value="PCS_N_sf"/>
</dbReference>
<dbReference type="EC" id="2.3.2.15" evidence="1"/>
<dbReference type="Pfam" id="PF05023">
    <property type="entry name" value="Phytochelatin"/>
    <property type="match status" value="1"/>
</dbReference>
<reference evidence="6" key="1">
    <citation type="journal article" date="2013" name="J. Phycol.">
        <title>Characterization of a High Affinity Phytochelatin Synthase from the Cd-Utilizing Marine Diatom Thalassiosira pseudonana.</title>
        <authorList>
            <person name="Gupton-Campolongo T."/>
            <person name="Damasceno L.M."/>
            <person name="Hay A.G."/>
            <person name="Ahner B.A."/>
        </authorList>
    </citation>
    <scope>NUCLEOTIDE SEQUENCE</scope>
    <source>
        <strain evidence="6">CCMP1335</strain>
    </source>
</reference>
<dbReference type="PROSITE" id="PS51443">
    <property type="entry name" value="PCS"/>
    <property type="match status" value="1"/>
</dbReference>
<dbReference type="GO" id="GO:0046872">
    <property type="term" value="F:metal ion binding"/>
    <property type="evidence" value="ECO:0007669"/>
    <property type="project" value="UniProtKB-KW"/>
</dbReference>
<evidence type="ECO:0000256" key="4">
    <source>
        <dbReference type="ARBA" id="ARBA00022723"/>
    </source>
</evidence>
<dbReference type="InterPro" id="IPR040409">
    <property type="entry name" value="PCS-like"/>
</dbReference>
<dbReference type="FunFam" id="3.90.70.30:FF:000001">
    <property type="entry name" value="Glutathione gamma-glutamylcysteinyltransferase 1"/>
    <property type="match status" value="1"/>
</dbReference>
<evidence type="ECO:0000256" key="1">
    <source>
        <dbReference type="ARBA" id="ARBA00012468"/>
    </source>
</evidence>
<dbReference type="GO" id="GO:0016756">
    <property type="term" value="F:glutathione gamma-glutamylcysteinyltransferase activity"/>
    <property type="evidence" value="ECO:0007669"/>
    <property type="project" value="UniProtKB-EC"/>
</dbReference>
<dbReference type="SUPFAM" id="SSF54001">
    <property type="entry name" value="Cysteine proteinases"/>
    <property type="match status" value="1"/>
</dbReference>
<sequence length="444" mass="49847">MQPPLTKQPTAQPSIPRTFYRRQLPDTTISFSSPEGRKLFASSMASGGTRAFFSLIEQLQTQPEPAYCGLTTLVIVLNALAVDPRRSWKGPWRWYEESMLNCCVDLEKVKETGITFSTFACLAKCQGLDVNAVHGSNSTIDDFRRVVKETCSSSTSEDDQPTSFLVVSYTRKVIGQTGTGHFSPIGAYDEESDYLLVLDTARFKYGVHWIPLKLMFDALTPLDPDTGKSRGYIVLSYNGVSKDRKLGNGQLSHLPLSVLFESKMSKDYLRRTYKQYLMRSMNDDDGENINLSSVASFWTQNYTNNTFVWELIEPQLQPVDSYDIETVSSVRDLIKELIDLDLAKEKKLQMPKTLFMTAKESSGFPGGECCTSSTCNTVQRLIKISPAEAIFVIYLASLPVDSRRDIVYRKQQPKASDVSDTVRQQLLAEASLISYALETCDLDI</sequence>
<dbReference type="EMBL" id="JN368431">
    <property type="protein sequence ID" value="AET85547.1"/>
    <property type="molecule type" value="mRNA"/>
</dbReference>
<proteinExistence type="evidence at transcript level"/>
<evidence type="ECO:0000256" key="3">
    <source>
        <dbReference type="ARBA" id="ARBA00022679"/>
    </source>
</evidence>
<organism evidence="6">
    <name type="scientific">Thalassiosira pseudonana</name>
    <name type="common">Marine diatom</name>
    <name type="synonym">Cyclotella nana</name>
    <dbReference type="NCBI Taxonomy" id="35128"/>
    <lineage>
        <taxon>Eukaryota</taxon>
        <taxon>Sar</taxon>
        <taxon>Stramenopiles</taxon>
        <taxon>Ochrophyta</taxon>
        <taxon>Bacillariophyta</taxon>
        <taxon>Coscinodiscophyceae</taxon>
        <taxon>Thalassiosirophycidae</taxon>
        <taxon>Thalassiosirales</taxon>
        <taxon>Thalassiosiraceae</taxon>
        <taxon>Thalassiosira</taxon>
    </lineage>
</organism>
<dbReference type="Gene3D" id="3.90.70.30">
    <property type="entry name" value="Phytochelatin synthase, N-terminal domain"/>
    <property type="match status" value="1"/>
</dbReference>
<dbReference type="AlphaFoldDB" id="K7NFG2"/>
<name>K7NFG2_THAPS</name>
<dbReference type="PANTHER" id="PTHR33447">
    <property type="entry name" value="GLUTATHIONE GAMMA-GLUTAMYLCYSTEINYLTRANSFERASE"/>
    <property type="match status" value="1"/>
</dbReference>
<feature type="domain" description="Peptidase C83" evidence="5">
    <location>
        <begin position="14"/>
        <end position="240"/>
    </location>
</feature>
<evidence type="ECO:0000256" key="2">
    <source>
        <dbReference type="ARBA" id="ARBA00022539"/>
    </source>
</evidence>
<dbReference type="SMR" id="K7NFG2"/>
<keyword evidence="3" id="KW-0808">Transferase</keyword>
<keyword evidence="4" id="KW-0479">Metal-binding</keyword>
<dbReference type="GO" id="GO:0046938">
    <property type="term" value="P:phytochelatin biosynthetic process"/>
    <property type="evidence" value="ECO:0007669"/>
    <property type="project" value="InterPro"/>
</dbReference>
<dbReference type="GO" id="GO:0010038">
    <property type="term" value="P:response to metal ion"/>
    <property type="evidence" value="ECO:0007669"/>
    <property type="project" value="InterPro"/>
</dbReference>
<dbReference type="InterPro" id="IPR007719">
    <property type="entry name" value="PCS_N"/>
</dbReference>